<dbReference type="InterPro" id="IPR037099">
    <property type="entry name" value="Fum_R/Succ_DH_flav-like_C_sf"/>
</dbReference>
<dbReference type="InterPro" id="IPR005288">
    <property type="entry name" value="NadB"/>
</dbReference>
<keyword evidence="14" id="KW-0732">Signal</keyword>
<comment type="cofactor">
    <cofactor evidence="1">
        <name>FAD</name>
        <dbReference type="ChEBI" id="CHEBI:57692"/>
    </cofactor>
</comment>
<evidence type="ECO:0000256" key="2">
    <source>
        <dbReference type="ARBA" id="ARBA00004950"/>
    </source>
</evidence>
<protein>
    <recommendedName>
        <fullName evidence="5">L-aspartate oxidase</fullName>
        <ecNumber evidence="4">1.4.3.16</ecNumber>
    </recommendedName>
    <alternativeName>
        <fullName evidence="11">Quinolinate synthase B</fullName>
    </alternativeName>
</protein>
<evidence type="ECO:0000313" key="17">
    <source>
        <dbReference type="EMBL" id="GAA1915007.1"/>
    </source>
</evidence>
<dbReference type="Pfam" id="PF00890">
    <property type="entry name" value="FAD_binding_2"/>
    <property type="match status" value="1"/>
</dbReference>
<keyword evidence="9" id="KW-0560">Oxidoreductase</keyword>
<dbReference type="EC" id="1.4.3.16" evidence="4"/>
<comment type="pathway">
    <text evidence="2">Cofactor biosynthesis; NAD(+) biosynthesis; iminoaspartate from L-aspartate (oxidase route): step 1/1.</text>
</comment>
<evidence type="ECO:0000256" key="7">
    <source>
        <dbReference type="ARBA" id="ARBA00022642"/>
    </source>
</evidence>
<proteinExistence type="inferred from homology"/>
<comment type="similarity">
    <text evidence="3">Belongs to the FAD-dependent oxidoreductase 2 family. NadB subfamily.</text>
</comment>
<evidence type="ECO:0000313" key="18">
    <source>
        <dbReference type="Proteomes" id="UP001500784"/>
    </source>
</evidence>
<accession>A0ABN2PBF4</accession>
<feature type="region of interest" description="Disordered" evidence="13">
    <location>
        <begin position="519"/>
        <end position="549"/>
    </location>
</feature>
<keyword evidence="18" id="KW-1185">Reference proteome</keyword>
<dbReference type="InterPro" id="IPR027477">
    <property type="entry name" value="Succ_DH/fumarate_Rdtase_cat_sf"/>
</dbReference>
<dbReference type="SUPFAM" id="SSF46977">
    <property type="entry name" value="Succinate dehydrogenase/fumarate reductase flavoprotein C-terminal domain"/>
    <property type="match status" value="1"/>
</dbReference>
<evidence type="ECO:0000256" key="4">
    <source>
        <dbReference type="ARBA" id="ARBA00012173"/>
    </source>
</evidence>
<organism evidence="17 18">
    <name type="scientific">Arthrobacter gandavensis</name>
    <dbReference type="NCBI Taxonomy" id="169960"/>
    <lineage>
        <taxon>Bacteria</taxon>
        <taxon>Bacillati</taxon>
        <taxon>Actinomycetota</taxon>
        <taxon>Actinomycetes</taxon>
        <taxon>Micrococcales</taxon>
        <taxon>Micrococcaceae</taxon>
        <taxon>Arthrobacter</taxon>
    </lineage>
</organism>
<keyword evidence="7" id="KW-0662">Pyridine nucleotide biosynthesis</keyword>
<feature type="signal peptide" evidence="14">
    <location>
        <begin position="1"/>
        <end position="22"/>
    </location>
</feature>
<feature type="region of interest" description="Disordered" evidence="13">
    <location>
        <begin position="413"/>
        <end position="442"/>
    </location>
</feature>
<dbReference type="EMBL" id="BAAALV010000002">
    <property type="protein sequence ID" value="GAA1915007.1"/>
    <property type="molecule type" value="Genomic_DNA"/>
</dbReference>
<dbReference type="Pfam" id="PF02910">
    <property type="entry name" value="Succ_DH_flav_C"/>
    <property type="match status" value="1"/>
</dbReference>
<evidence type="ECO:0000256" key="11">
    <source>
        <dbReference type="ARBA" id="ARBA00030386"/>
    </source>
</evidence>
<evidence type="ECO:0000256" key="8">
    <source>
        <dbReference type="ARBA" id="ARBA00022827"/>
    </source>
</evidence>
<dbReference type="Gene3D" id="3.50.50.60">
    <property type="entry name" value="FAD/NAD(P)-binding domain"/>
    <property type="match status" value="1"/>
</dbReference>
<sequence length="549" mass="56322">MSIAVVGSGIAGLYAALCAAQAAQHDPVLLVTKSALEHSNTWHAQGGIAAVTQSSGGDSPASHCEDTLSAGGWAGNRAAAEVLCIEAGSHIRRLQGMGAGFDANPDGSLALAREAAHAARRILHIGGDATGAGIAAALIGAVRSHPGITVVEHAFALRLALTGGAVSGLDILAAGRERRIAAQAVLLATGGAGELYRHTTNPSGATGDGVALAVRAGAETTDEEFFQFHPTSLAVPGTPLISEAVRGEGAVLRDARGERFMARYHDDAELAPRDVVSRSIIRHLRATGEGTVWLDATGIVDRRGPGFLARRFPGLAAVTAAHGFDWERELLPVVPAAHYWMGGVATDLSGRTSVPGLYAAGEVACTGVHGANRLASNSLLEGLVFGGRAAAASTARDAGRAWEAGTPAGLWAGIRPGPKAAATSRPGPMPHPRSRGGLTGTEPLQRPALKSLMWEQAGVLRSGSGLRRAADWLDGVSARPVLDTGRGERVQALEDANLLTCARLLVAAALRRSSSIGAHFRSDELPGGPGRQAAPAARRQSTLPLTEPV</sequence>
<keyword evidence="6" id="KW-0285">Flavoprotein</keyword>
<comment type="caution">
    <text evidence="17">The sequence shown here is derived from an EMBL/GenBank/DDBJ whole genome shotgun (WGS) entry which is preliminary data.</text>
</comment>
<evidence type="ECO:0000256" key="10">
    <source>
        <dbReference type="ARBA" id="ARBA00029426"/>
    </source>
</evidence>
<comment type="catalytic activity">
    <reaction evidence="12">
        <text>L-aspartate + O2 = iminosuccinate + H2O2</text>
        <dbReference type="Rhea" id="RHEA:25876"/>
        <dbReference type="ChEBI" id="CHEBI:15379"/>
        <dbReference type="ChEBI" id="CHEBI:16240"/>
        <dbReference type="ChEBI" id="CHEBI:29991"/>
        <dbReference type="ChEBI" id="CHEBI:77875"/>
        <dbReference type="EC" id="1.4.3.16"/>
    </reaction>
    <physiologicalReaction direction="left-to-right" evidence="12">
        <dbReference type="Rhea" id="RHEA:25877"/>
    </physiologicalReaction>
</comment>
<evidence type="ECO:0000256" key="5">
    <source>
        <dbReference type="ARBA" id="ARBA00021901"/>
    </source>
</evidence>
<evidence type="ECO:0000256" key="12">
    <source>
        <dbReference type="ARBA" id="ARBA00048305"/>
    </source>
</evidence>
<dbReference type="Proteomes" id="UP001500784">
    <property type="component" value="Unassembled WGS sequence"/>
</dbReference>
<dbReference type="PRINTS" id="PR00368">
    <property type="entry name" value="FADPNR"/>
</dbReference>
<feature type="compositionally biased region" description="Low complexity" evidence="13">
    <location>
        <begin position="531"/>
        <end position="540"/>
    </location>
</feature>
<gene>
    <name evidence="17" type="primary">nadB</name>
    <name evidence="17" type="ORF">GCM10009688_20000</name>
</gene>
<reference evidence="17 18" key="1">
    <citation type="journal article" date="2019" name="Int. J. Syst. Evol. Microbiol.">
        <title>The Global Catalogue of Microorganisms (GCM) 10K type strain sequencing project: providing services to taxonomists for standard genome sequencing and annotation.</title>
        <authorList>
            <consortium name="The Broad Institute Genomics Platform"/>
            <consortium name="The Broad Institute Genome Sequencing Center for Infectious Disease"/>
            <person name="Wu L."/>
            <person name="Ma J."/>
        </authorList>
    </citation>
    <scope>NUCLEOTIDE SEQUENCE [LARGE SCALE GENOMIC DNA]</scope>
    <source>
        <strain evidence="17 18">JCM 13316</strain>
    </source>
</reference>
<evidence type="ECO:0000256" key="1">
    <source>
        <dbReference type="ARBA" id="ARBA00001974"/>
    </source>
</evidence>
<dbReference type="RefSeq" id="WP_152227075.1">
    <property type="nucleotide sequence ID" value="NZ_BAAALV010000002.1"/>
</dbReference>
<feature type="chain" id="PRO_5047277069" description="L-aspartate oxidase" evidence="14">
    <location>
        <begin position="23"/>
        <end position="549"/>
    </location>
</feature>
<dbReference type="SUPFAM" id="SSF51905">
    <property type="entry name" value="FAD/NAD(P)-binding domain"/>
    <property type="match status" value="1"/>
</dbReference>
<dbReference type="PANTHER" id="PTHR42716">
    <property type="entry name" value="L-ASPARTATE OXIDASE"/>
    <property type="match status" value="1"/>
</dbReference>
<dbReference type="Gene3D" id="3.90.700.10">
    <property type="entry name" value="Succinate dehydrogenase/fumarate reductase flavoprotein, catalytic domain"/>
    <property type="match status" value="1"/>
</dbReference>
<dbReference type="InterPro" id="IPR036188">
    <property type="entry name" value="FAD/NAD-bd_sf"/>
</dbReference>
<evidence type="ECO:0000259" key="16">
    <source>
        <dbReference type="Pfam" id="PF02910"/>
    </source>
</evidence>
<comment type="function">
    <text evidence="10">Catalyzes the oxidation of L-aspartate to iminoaspartate, the first step in the de novo biosynthesis of NAD(+).</text>
</comment>
<evidence type="ECO:0000256" key="13">
    <source>
        <dbReference type="SAM" id="MobiDB-lite"/>
    </source>
</evidence>
<evidence type="ECO:0000256" key="9">
    <source>
        <dbReference type="ARBA" id="ARBA00023002"/>
    </source>
</evidence>
<dbReference type="Gene3D" id="1.20.58.100">
    <property type="entry name" value="Fumarate reductase/succinate dehydrogenase flavoprotein-like, C-terminal domain"/>
    <property type="match status" value="1"/>
</dbReference>
<name>A0ABN2PBF4_9MICC</name>
<dbReference type="SUPFAM" id="SSF56425">
    <property type="entry name" value="Succinate dehydrogenase/fumarate reductase flavoprotein, catalytic domain"/>
    <property type="match status" value="1"/>
</dbReference>
<dbReference type="PANTHER" id="PTHR42716:SF2">
    <property type="entry name" value="L-ASPARTATE OXIDASE, CHLOROPLASTIC"/>
    <property type="match status" value="1"/>
</dbReference>
<dbReference type="InterPro" id="IPR003953">
    <property type="entry name" value="FAD-dep_OxRdtase_2_FAD-bd"/>
</dbReference>
<evidence type="ECO:0000256" key="3">
    <source>
        <dbReference type="ARBA" id="ARBA00008562"/>
    </source>
</evidence>
<dbReference type="InterPro" id="IPR015939">
    <property type="entry name" value="Fum_Rdtase/Succ_DH_flav-like_C"/>
</dbReference>
<feature type="domain" description="Fumarate reductase/succinate dehydrogenase flavoprotein-like C-terminal" evidence="16">
    <location>
        <begin position="448"/>
        <end position="523"/>
    </location>
</feature>
<keyword evidence="8" id="KW-0274">FAD</keyword>
<evidence type="ECO:0000259" key="15">
    <source>
        <dbReference type="Pfam" id="PF00890"/>
    </source>
</evidence>
<feature type="domain" description="FAD-dependent oxidoreductase 2 FAD-binding" evidence="15">
    <location>
        <begin position="3"/>
        <end position="379"/>
    </location>
</feature>
<evidence type="ECO:0000256" key="14">
    <source>
        <dbReference type="SAM" id="SignalP"/>
    </source>
</evidence>
<evidence type="ECO:0000256" key="6">
    <source>
        <dbReference type="ARBA" id="ARBA00022630"/>
    </source>
</evidence>